<evidence type="ECO:0000313" key="3">
    <source>
        <dbReference type="EMBL" id="RUO26696.1"/>
    </source>
</evidence>
<proteinExistence type="predicted"/>
<dbReference type="AlphaFoldDB" id="A0A432W9P1"/>
<dbReference type="InterPro" id="IPR053167">
    <property type="entry name" value="Spore_coat_component"/>
</dbReference>
<dbReference type="PANTHER" id="PTHR37089">
    <property type="entry name" value="PROTEIN U-RELATED"/>
    <property type="match status" value="1"/>
</dbReference>
<accession>A0A432W9P1</accession>
<dbReference type="OrthoDB" id="8588792at2"/>
<gene>
    <name evidence="3" type="ORF">CWE09_08345</name>
</gene>
<feature type="chain" id="PRO_5019070507" description="Spore coat protein U/FanG domain-containing protein" evidence="1">
    <location>
        <begin position="23"/>
        <end position="152"/>
    </location>
</feature>
<evidence type="ECO:0000256" key="1">
    <source>
        <dbReference type="SAM" id="SignalP"/>
    </source>
</evidence>
<keyword evidence="1" id="KW-0732">Signal</keyword>
<feature type="signal peptide" evidence="1">
    <location>
        <begin position="1"/>
        <end position="22"/>
    </location>
</feature>
<sequence>MKKIALITAMAAASTLSLAVQAENTADFDITVEIAESCEVSAIPMLFEDVNPNEGVTGDDGNGTLTVTCTNGTDYTIELAYGELTHDTDGTATLAYNLYSDQALAEVWNETEVEAGTGDGLEQTFDVFAGVDADPEILVGTYQGTVAVTVVF</sequence>
<dbReference type="InterPro" id="IPR007893">
    <property type="entry name" value="Spore_coat_U/FanG"/>
</dbReference>
<dbReference type="Proteomes" id="UP000288293">
    <property type="component" value="Unassembled WGS sequence"/>
</dbReference>
<feature type="domain" description="Spore coat protein U/FanG" evidence="2">
    <location>
        <begin position="25"/>
        <end position="149"/>
    </location>
</feature>
<protein>
    <recommendedName>
        <fullName evidence="2">Spore coat protein U/FanG domain-containing protein</fullName>
    </recommendedName>
</protein>
<dbReference type="SMART" id="SM00972">
    <property type="entry name" value="SCPU"/>
    <property type="match status" value="1"/>
</dbReference>
<comment type="caution">
    <text evidence="3">The sequence shown here is derived from an EMBL/GenBank/DDBJ whole genome shotgun (WGS) entry which is preliminary data.</text>
</comment>
<keyword evidence="4" id="KW-1185">Reference proteome</keyword>
<evidence type="ECO:0000313" key="4">
    <source>
        <dbReference type="Proteomes" id="UP000288293"/>
    </source>
</evidence>
<organism evidence="3 4">
    <name type="scientific">Aliidiomarina minuta</name>
    <dbReference type="NCBI Taxonomy" id="880057"/>
    <lineage>
        <taxon>Bacteria</taxon>
        <taxon>Pseudomonadati</taxon>
        <taxon>Pseudomonadota</taxon>
        <taxon>Gammaproteobacteria</taxon>
        <taxon>Alteromonadales</taxon>
        <taxon>Idiomarinaceae</taxon>
        <taxon>Aliidiomarina</taxon>
    </lineage>
</organism>
<dbReference type="Pfam" id="PF05229">
    <property type="entry name" value="SCPU"/>
    <property type="match status" value="1"/>
</dbReference>
<dbReference type="EMBL" id="PIPL01000001">
    <property type="protein sequence ID" value="RUO26696.1"/>
    <property type="molecule type" value="Genomic_DNA"/>
</dbReference>
<evidence type="ECO:0000259" key="2">
    <source>
        <dbReference type="Pfam" id="PF05229"/>
    </source>
</evidence>
<reference evidence="3 4" key="1">
    <citation type="journal article" date="2011" name="Front. Microbiol.">
        <title>Genomic signatures of strain selection and enhancement in Bacillus atrophaeus var. globigii, a historical biowarfare simulant.</title>
        <authorList>
            <person name="Gibbons H.S."/>
            <person name="Broomall S.M."/>
            <person name="McNew L.A."/>
            <person name="Daligault H."/>
            <person name="Chapman C."/>
            <person name="Bruce D."/>
            <person name="Karavis M."/>
            <person name="Krepps M."/>
            <person name="McGregor P.A."/>
            <person name="Hong C."/>
            <person name="Park K.H."/>
            <person name="Akmal A."/>
            <person name="Feldman A."/>
            <person name="Lin J.S."/>
            <person name="Chang W.E."/>
            <person name="Higgs B.W."/>
            <person name="Demirev P."/>
            <person name="Lindquist J."/>
            <person name="Liem A."/>
            <person name="Fochler E."/>
            <person name="Read T.D."/>
            <person name="Tapia R."/>
            <person name="Johnson S."/>
            <person name="Bishop-Lilly K.A."/>
            <person name="Detter C."/>
            <person name="Han C."/>
            <person name="Sozhamannan S."/>
            <person name="Rosenzweig C.N."/>
            <person name="Skowronski E.W."/>
        </authorList>
    </citation>
    <scope>NUCLEOTIDE SEQUENCE [LARGE SCALE GENOMIC DNA]</scope>
    <source>
        <strain evidence="3 4">MLST1</strain>
    </source>
</reference>
<dbReference type="RefSeq" id="WP_126803507.1">
    <property type="nucleotide sequence ID" value="NZ_PIPL01000001.1"/>
</dbReference>
<name>A0A432W9P1_9GAMM</name>